<name>A0A5C3PLC5_9APHY</name>
<evidence type="ECO:0000313" key="3">
    <source>
        <dbReference type="Proteomes" id="UP000308197"/>
    </source>
</evidence>
<keyword evidence="3" id="KW-1185">Reference proteome</keyword>
<organism evidence="2 3">
    <name type="scientific">Polyporus arcularius HHB13444</name>
    <dbReference type="NCBI Taxonomy" id="1314778"/>
    <lineage>
        <taxon>Eukaryota</taxon>
        <taxon>Fungi</taxon>
        <taxon>Dikarya</taxon>
        <taxon>Basidiomycota</taxon>
        <taxon>Agaricomycotina</taxon>
        <taxon>Agaricomycetes</taxon>
        <taxon>Polyporales</taxon>
        <taxon>Polyporaceae</taxon>
        <taxon>Polyporus</taxon>
    </lineage>
</organism>
<feature type="region of interest" description="Disordered" evidence="1">
    <location>
        <begin position="33"/>
        <end position="78"/>
    </location>
</feature>
<accession>A0A5C3PLC5</accession>
<evidence type="ECO:0000313" key="2">
    <source>
        <dbReference type="EMBL" id="TFK86793.1"/>
    </source>
</evidence>
<evidence type="ECO:0000256" key="1">
    <source>
        <dbReference type="SAM" id="MobiDB-lite"/>
    </source>
</evidence>
<reference evidence="2 3" key="1">
    <citation type="journal article" date="2019" name="Nat. Ecol. Evol.">
        <title>Megaphylogeny resolves global patterns of mushroom evolution.</title>
        <authorList>
            <person name="Varga T."/>
            <person name="Krizsan K."/>
            <person name="Foldi C."/>
            <person name="Dima B."/>
            <person name="Sanchez-Garcia M."/>
            <person name="Sanchez-Ramirez S."/>
            <person name="Szollosi G.J."/>
            <person name="Szarkandi J.G."/>
            <person name="Papp V."/>
            <person name="Albert L."/>
            <person name="Andreopoulos W."/>
            <person name="Angelini C."/>
            <person name="Antonin V."/>
            <person name="Barry K.W."/>
            <person name="Bougher N.L."/>
            <person name="Buchanan P."/>
            <person name="Buyck B."/>
            <person name="Bense V."/>
            <person name="Catcheside P."/>
            <person name="Chovatia M."/>
            <person name="Cooper J."/>
            <person name="Damon W."/>
            <person name="Desjardin D."/>
            <person name="Finy P."/>
            <person name="Geml J."/>
            <person name="Haridas S."/>
            <person name="Hughes K."/>
            <person name="Justo A."/>
            <person name="Karasinski D."/>
            <person name="Kautmanova I."/>
            <person name="Kiss B."/>
            <person name="Kocsube S."/>
            <person name="Kotiranta H."/>
            <person name="LaButti K.M."/>
            <person name="Lechner B.E."/>
            <person name="Liimatainen K."/>
            <person name="Lipzen A."/>
            <person name="Lukacs Z."/>
            <person name="Mihaltcheva S."/>
            <person name="Morgado L.N."/>
            <person name="Niskanen T."/>
            <person name="Noordeloos M.E."/>
            <person name="Ohm R.A."/>
            <person name="Ortiz-Santana B."/>
            <person name="Ovrebo C."/>
            <person name="Racz N."/>
            <person name="Riley R."/>
            <person name="Savchenko A."/>
            <person name="Shiryaev A."/>
            <person name="Soop K."/>
            <person name="Spirin V."/>
            <person name="Szebenyi C."/>
            <person name="Tomsovsky M."/>
            <person name="Tulloss R.E."/>
            <person name="Uehling J."/>
            <person name="Grigoriev I.V."/>
            <person name="Vagvolgyi C."/>
            <person name="Papp T."/>
            <person name="Martin F.M."/>
            <person name="Miettinen O."/>
            <person name="Hibbett D.S."/>
            <person name="Nagy L.G."/>
        </authorList>
    </citation>
    <scope>NUCLEOTIDE SEQUENCE [LARGE SCALE GENOMIC DNA]</scope>
    <source>
        <strain evidence="2 3">HHB13444</strain>
    </source>
</reference>
<dbReference type="EMBL" id="ML211183">
    <property type="protein sequence ID" value="TFK86793.1"/>
    <property type="molecule type" value="Genomic_DNA"/>
</dbReference>
<sequence length="78" mass="8826">MPWPLHLYIRPCVQRAMHRFTERERARARRLALEGSAKEMSSAAPDRNMASVDVRGNQGRRSSGEPDSDSGRGQEEDT</sequence>
<dbReference type="InParanoid" id="A0A5C3PLC5"/>
<proteinExistence type="predicted"/>
<dbReference type="AlphaFoldDB" id="A0A5C3PLC5"/>
<dbReference type="Proteomes" id="UP000308197">
    <property type="component" value="Unassembled WGS sequence"/>
</dbReference>
<protein>
    <submittedName>
        <fullName evidence="2">Uncharacterized protein</fullName>
    </submittedName>
</protein>
<gene>
    <name evidence="2" type="ORF">K466DRAFT_586936</name>
</gene>
<feature type="compositionally biased region" description="Basic and acidic residues" evidence="1">
    <location>
        <begin position="69"/>
        <end position="78"/>
    </location>
</feature>